<dbReference type="Pfam" id="PF17803">
    <property type="entry name" value="Cadherin_4"/>
    <property type="match status" value="8"/>
</dbReference>
<dbReference type="InterPro" id="IPR018511">
    <property type="entry name" value="Hemolysin-typ_Ca-bd_CS"/>
</dbReference>
<dbReference type="SUPFAM" id="SSF51120">
    <property type="entry name" value="beta-Roll"/>
    <property type="match status" value="2"/>
</dbReference>
<reference evidence="5" key="1">
    <citation type="journal article" date="2019" name="Int. J. Syst. Evol. Microbiol.">
        <title>The Global Catalogue of Microorganisms (GCM) 10K type strain sequencing project: providing services to taxonomists for standard genome sequencing and annotation.</title>
        <authorList>
            <consortium name="The Broad Institute Genomics Platform"/>
            <consortium name="The Broad Institute Genome Sequencing Center for Infectious Disease"/>
            <person name="Wu L."/>
            <person name="Ma J."/>
        </authorList>
    </citation>
    <scope>NUCLEOTIDE SEQUENCE [LARGE SCALE GENOMIC DNA]</scope>
    <source>
        <strain evidence="5">JCM 17564</strain>
    </source>
</reference>
<dbReference type="InterPro" id="IPR010221">
    <property type="entry name" value="VCBS_dom"/>
</dbReference>
<keyword evidence="2" id="KW-0964">Secreted</keyword>
<feature type="domain" description="Cadherin" evidence="3">
    <location>
        <begin position="534"/>
        <end position="633"/>
    </location>
</feature>
<proteinExistence type="predicted"/>
<dbReference type="InterPro" id="IPR050557">
    <property type="entry name" value="RTX_toxin/Mannuronan_C5-epim"/>
</dbReference>
<evidence type="ECO:0000313" key="4">
    <source>
        <dbReference type="EMBL" id="GAA4038008.1"/>
    </source>
</evidence>
<dbReference type="InterPro" id="IPR013783">
    <property type="entry name" value="Ig-like_fold"/>
</dbReference>
<accession>A0ABP7UAY6</accession>
<comment type="subcellular location">
    <subcellularLocation>
        <location evidence="1">Secreted</location>
    </subcellularLocation>
</comment>
<comment type="caution">
    <text evidence="4">The sequence shown here is derived from an EMBL/GenBank/DDBJ whole genome shotgun (WGS) entry which is preliminary data.</text>
</comment>
<dbReference type="InterPro" id="IPR001343">
    <property type="entry name" value="Hemolysn_Ca-bd"/>
</dbReference>
<feature type="domain" description="Cadherin" evidence="3">
    <location>
        <begin position="645"/>
        <end position="734"/>
    </location>
</feature>
<protein>
    <recommendedName>
        <fullName evidence="3">Cadherin domain-containing protein</fullName>
    </recommendedName>
</protein>
<evidence type="ECO:0000313" key="5">
    <source>
        <dbReference type="Proteomes" id="UP001424459"/>
    </source>
</evidence>
<dbReference type="PRINTS" id="PR00313">
    <property type="entry name" value="CABNDNGRPT"/>
</dbReference>
<evidence type="ECO:0000256" key="1">
    <source>
        <dbReference type="ARBA" id="ARBA00004613"/>
    </source>
</evidence>
<dbReference type="PANTHER" id="PTHR38340">
    <property type="entry name" value="S-LAYER PROTEIN"/>
    <property type="match status" value="1"/>
</dbReference>
<dbReference type="Proteomes" id="UP001424459">
    <property type="component" value="Unassembled WGS sequence"/>
</dbReference>
<dbReference type="PROSITE" id="PS00330">
    <property type="entry name" value="HEMOLYSIN_CALCIUM"/>
    <property type="match status" value="2"/>
</dbReference>
<keyword evidence="5" id="KW-1185">Reference proteome</keyword>
<dbReference type="InterPro" id="IPR011049">
    <property type="entry name" value="Serralysin-like_metalloprot_C"/>
</dbReference>
<dbReference type="Gene3D" id="2.60.40.10">
    <property type="entry name" value="Immunoglobulins"/>
    <property type="match status" value="2"/>
</dbReference>
<dbReference type="InterPro" id="IPR040853">
    <property type="entry name" value="RapA2_cadherin-like"/>
</dbReference>
<dbReference type="RefSeq" id="WP_344696782.1">
    <property type="nucleotide sequence ID" value="NZ_BAABBR010000001.1"/>
</dbReference>
<dbReference type="PROSITE" id="PS50268">
    <property type="entry name" value="CADHERIN_2"/>
    <property type="match status" value="3"/>
</dbReference>
<dbReference type="Pfam" id="PF00353">
    <property type="entry name" value="HemolysinCabind"/>
    <property type="match status" value="3"/>
</dbReference>
<feature type="domain" description="Cadherin" evidence="3">
    <location>
        <begin position="435"/>
        <end position="535"/>
    </location>
</feature>
<gene>
    <name evidence="4" type="ORF">GCM10022281_18370</name>
</gene>
<dbReference type="Gene3D" id="2.150.10.10">
    <property type="entry name" value="Serralysin-like metalloprotease, C-terminal"/>
    <property type="match status" value="2"/>
</dbReference>
<dbReference type="EMBL" id="BAABBR010000001">
    <property type="protein sequence ID" value="GAA4038008.1"/>
    <property type="molecule type" value="Genomic_DNA"/>
</dbReference>
<evidence type="ECO:0000256" key="2">
    <source>
        <dbReference type="ARBA" id="ARBA00022525"/>
    </source>
</evidence>
<evidence type="ECO:0000259" key="3">
    <source>
        <dbReference type="PROSITE" id="PS50268"/>
    </source>
</evidence>
<sequence length="1282" mass="131352">MPLKIVAGAASADDVFRISEDAAGSTLVFDVRANDGKNASRPLYSLDDGQPADLATGDPVGGAIPDRSALGAAIGINSNGTVSYSAGALQARIDALAPGETLEDSFVYAVLSASNQLTWQTVKVRIIGTNDAPVAVADRAAVNEGSLVSGNVGLNDRDVDNGAVLSFVPTGQLVPGFQMGSNGAWTFDASNAAYDSLAAGETKLVTVDYRVTDQYGASAVSTLQIVVTGTNDAPKAGIATSPWPVDEGQVITGNLYGVDPDRSDTLTFSAAGELPAGFTLGADGNCRFDAGDPAYDHLAAGDTQSVTIAYLVRDPSGATAFGSMLFTVRGTNDAPVLEAGSASFAEDSQASGRLVARDADQGAVLTYALVGEAPAGFALAADGSWTFDASHPAYQGLAEGETRTLLAATRVTDEQGASSDSTLALTVTGTNDAPVLDAQAASLFEDSQASGRLIASDPDGGALLSFALTGEAPAGFALAADGSWTFDGGNAAYQGLGYFESMTLTVPTRVTDERGASSDSVLTITLFGANDAPVLGAVTVTVGEDQFSSGQLIATDSDTNAQLFYSVVGEAPEGLTLYGDGSWYFTPTATLQGLGDGESVAFSVRTLVRDDVGASSEATFDLTVVGSNDAPTLRVGSSSLLEDQVATGKLAGSDPDTGAVLTYSVVGPPITGFTLAQDGTWTFDTRGQDFQFLTEGQRESITVTTRVTDEHGASSDSHFVLAVTGINDAPAPQSYPFTQSVSEDGRVSGQLPSFDPDERVGVVFSVVGAVPDGFALSTGGEWSFAPGASFQSLHNGQSQSVQVTYKVTDSLGASGTATIDFLVQGANDAPVTAPLSAIVSEDEVRTGQITATDADAGDSLTYSLAGTAPQGIALTSSGQLSFNGADPYWQALGAGETVRLDIGYAVRDLGGASTNGIVSLTIVGSNDAAIITGTTSGTVVERSVHGGGTPLASGQLQANDIDNAGGFAFQNAAISQYGYGRFSITSAGSWEYSLDDANPAVNGLNYGQTLTDYFTVRSIDGTSQLISITIKGAVDSFRGPDWYVLGGDPNDFDAPVPGGSSAATIYGTDGSETLIGDASSQSIYSFKGDDIVWGGAGNDKLYGMGGNDVMYGQAGDDWVFADGWGVNRVYGGSGADEVRGGGGNDFLFGGSSGYATDSLNGFEGDDVLVGGYGIDNLIGGAGRDTFRFLDVRDTGDVILDYQEGEDILDFVAIDANRNQAGDQAFGWAGNTPTAYSLWAYTVNGKTVIYGDTDGNPATGEFEVSLQNIVWASSPTQPAGWLM</sequence>
<dbReference type="InterPro" id="IPR002126">
    <property type="entry name" value="Cadherin-like_dom"/>
</dbReference>
<dbReference type="NCBIfam" id="TIGR01965">
    <property type="entry name" value="VCBS_repeat"/>
    <property type="match status" value="10"/>
</dbReference>
<name>A0ABP7UAY6_9SPHN</name>
<organism evidence="4 5">
    <name type="scientific">Sphingomonas rosea</name>
    <dbReference type="NCBI Taxonomy" id="335605"/>
    <lineage>
        <taxon>Bacteria</taxon>
        <taxon>Pseudomonadati</taxon>
        <taxon>Pseudomonadota</taxon>
        <taxon>Alphaproteobacteria</taxon>
        <taxon>Sphingomonadales</taxon>
        <taxon>Sphingomonadaceae</taxon>
        <taxon>Sphingomonas</taxon>
    </lineage>
</organism>
<dbReference type="SUPFAM" id="SSF63825">
    <property type="entry name" value="YWTD domain"/>
    <property type="match status" value="1"/>
</dbReference>
<dbReference type="PANTHER" id="PTHR38340:SF1">
    <property type="entry name" value="S-LAYER PROTEIN"/>
    <property type="match status" value="1"/>
</dbReference>